<evidence type="ECO:0000256" key="1">
    <source>
        <dbReference type="ARBA" id="ARBA00022574"/>
    </source>
</evidence>
<accession>A0ABT0N5C1</accession>
<keyword evidence="6" id="KW-1185">Reference proteome</keyword>
<keyword evidence="2" id="KW-0677">Repeat</keyword>
<evidence type="ECO:0000259" key="4">
    <source>
        <dbReference type="Pfam" id="PF23748"/>
    </source>
</evidence>
<comment type="caution">
    <text evidence="5">The sequence shown here is derived from an EMBL/GenBank/DDBJ whole genome shotgun (WGS) entry which is preliminary data.</text>
</comment>
<organism evidence="5 6">
    <name type="scientific">Shewanella corallii</name>
    <dbReference type="NCBI Taxonomy" id="560080"/>
    <lineage>
        <taxon>Bacteria</taxon>
        <taxon>Pseudomonadati</taxon>
        <taxon>Pseudomonadota</taxon>
        <taxon>Gammaproteobacteria</taxon>
        <taxon>Alteromonadales</taxon>
        <taxon>Shewanellaceae</taxon>
        <taxon>Shewanella</taxon>
    </lineage>
</organism>
<dbReference type="PROSITE" id="PS50082">
    <property type="entry name" value="WD_REPEATS_2"/>
    <property type="match status" value="1"/>
</dbReference>
<dbReference type="EMBL" id="JAKIKT010000001">
    <property type="protein sequence ID" value="MCL2913081.1"/>
    <property type="molecule type" value="Genomic_DNA"/>
</dbReference>
<dbReference type="Proteomes" id="UP001202831">
    <property type="component" value="Unassembled WGS sequence"/>
</dbReference>
<dbReference type="InterPro" id="IPR036322">
    <property type="entry name" value="WD40_repeat_dom_sf"/>
</dbReference>
<feature type="repeat" description="WD" evidence="3">
    <location>
        <begin position="86"/>
        <end position="116"/>
    </location>
</feature>
<name>A0ABT0N5C1_9GAMM</name>
<dbReference type="PANTHER" id="PTHR44019:SF8">
    <property type="entry name" value="POC1 CENTRIOLAR PROTEIN HOMOLOG"/>
    <property type="match status" value="1"/>
</dbReference>
<evidence type="ECO:0000313" key="6">
    <source>
        <dbReference type="Proteomes" id="UP001202831"/>
    </source>
</evidence>
<dbReference type="Pfam" id="PF23748">
    <property type="entry name" value="Beta-prop_LRRK2"/>
    <property type="match status" value="1"/>
</dbReference>
<dbReference type="InterPro" id="IPR056602">
    <property type="entry name" value="Beta-prop_LRRK2"/>
</dbReference>
<reference evidence="5 6" key="1">
    <citation type="submission" date="2022-01" db="EMBL/GenBank/DDBJ databases">
        <title>Whole genome-based taxonomy of the Shewanellaceae.</title>
        <authorList>
            <person name="Martin-Rodriguez A.J."/>
        </authorList>
    </citation>
    <scope>NUCLEOTIDE SEQUENCE [LARGE SCALE GENOMIC DNA]</scope>
    <source>
        <strain evidence="5 6">DSM 21332</strain>
    </source>
</reference>
<dbReference type="SMART" id="SM00320">
    <property type="entry name" value="WD40"/>
    <property type="match status" value="3"/>
</dbReference>
<evidence type="ECO:0000256" key="2">
    <source>
        <dbReference type="ARBA" id="ARBA00022737"/>
    </source>
</evidence>
<evidence type="ECO:0000256" key="3">
    <source>
        <dbReference type="PROSITE-ProRule" id="PRU00221"/>
    </source>
</evidence>
<dbReference type="SUPFAM" id="SSF50978">
    <property type="entry name" value="WD40 repeat-like"/>
    <property type="match status" value="1"/>
</dbReference>
<keyword evidence="1 3" id="KW-0853">WD repeat</keyword>
<proteinExistence type="predicted"/>
<gene>
    <name evidence="5" type="ORF">L2725_04680</name>
</gene>
<evidence type="ECO:0000313" key="5">
    <source>
        <dbReference type="EMBL" id="MCL2913081.1"/>
    </source>
</evidence>
<feature type="domain" description="LRRK2 beta-propeller" evidence="4">
    <location>
        <begin position="49"/>
        <end position="195"/>
    </location>
</feature>
<protein>
    <recommendedName>
        <fullName evidence="4">LRRK2 beta-propeller domain-containing protein</fullName>
    </recommendedName>
</protein>
<dbReference type="InterPro" id="IPR001680">
    <property type="entry name" value="WD40_rpt"/>
</dbReference>
<dbReference type="Gene3D" id="2.130.10.10">
    <property type="entry name" value="YVTN repeat-like/Quinoprotein amine dehydrogenase"/>
    <property type="match status" value="2"/>
</dbReference>
<dbReference type="PANTHER" id="PTHR44019">
    <property type="entry name" value="WD REPEAT-CONTAINING PROTEIN 55"/>
    <property type="match status" value="1"/>
</dbReference>
<dbReference type="InterPro" id="IPR015943">
    <property type="entry name" value="WD40/YVTN_repeat-like_dom_sf"/>
</dbReference>
<dbReference type="InterPro" id="IPR050505">
    <property type="entry name" value="WDR55/POC1"/>
</dbReference>
<sequence>MSISTNCNEVVLCGDGGVLKNLSVDDLSVIFVKDTGINNVFSISHTVDGDSILLCGDNYELVVYDTKNHQLFKKLENDCFYSNTASFSPDGKLLATGHDGGIVKIWDRDNYKLLKTINLPKYIENIVSIIEIKKDAGKVPTNHIVSLCFTPDSNVLAIGTSDPSLVFVDVKYSQLIKEIKLDFSVSQIYSLSISDCGDYLVCSGHKRKAYVFSTNKAIKSDS</sequence>